<name>E9AC54_LEIMA</name>
<protein>
    <submittedName>
        <fullName evidence="2">Uncharacterized protein</fullName>
    </submittedName>
</protein>
<dbReference type="InParanoid" id="E9AC54"/>
<sequence>MLASSLHTAAAAAAAAATVTRFVTHSSNLSSRVTGSGACEPCSAPRACPRERAMQHALVHVLQRERVRALIARALHLWHLHCALRQHGRRHGDRETAAGVEGRRETPSASSTAKGHAFYRSRHVGEPYLCSVQTLRSPAAPAAVLSVTAWLTEAARPSASRLAWTPLGGVGIGVLCDGIATDEGTAYVDANDEEELHDVDDDAEVPRRTELHRCQQQRHHRGRRCTDDNSSLSDADAYVDGTYNRVDNPGTSARPLVPASRSSVAPVIGAASRVTSIVPPLSALSNASQSQSPARDMSFTPVRWSMSCPFQTLLQPQPQDGLCSPSFPHTPVTASVRETRTADGAGVSLSVGSAAPAGAGAGSPRSAGATGATVTAEVAAERRKRMVQHLLSSGVGGGSTSSFDDSCSRLQSCSQSDREAIAAQGGPPLCLRRPRSGSGGGAGLIASDSEDRSISSLINTPRSHQTDAASSFSSAWGPLKDSDSMHSDSTSPMPTVTATTVPQLLTREAEDRLAVQATEERRRLRLQHGMTVVMDRLMMAALHHRSGERGLHPSLRTSTAPSPLPFEINDGCGIDFLCACTTETQNESTTWGSAGAIEPAASAPKPRSSSPSPVRQAATSRRTQR</sequence>
<dbReference type="VEuPathDB" id="TriTrypDB:LmjF.01.0630"/>
<organism evidence="2 3">
    <name type="scientific">Leishmania major</name>
    <dbReference type="NCBI Taxonomy" id="5664"/>
    <lineage>
        <taxon>Eukaryota</taxon>
        <taxon>Discoba</taxon>
        <taxon>Euglenozoa</taxon>
        <taxon>Kinetoplastea</taxon>
        <taxon>Metakinetoplastina</taxon>
        <taxon>Trypanosomatida</taxon>
        <taxon>Trypanosomatidae</taxon>
        <taxon>Leishmaniinae</taxon>
        <taxon>Leishmania</taxon>
    </lineage>
</organism>
<reference evidence="3" key="1">
    <citation type="journal article" date="1999" name="Proc. Natl. Acad. Sci. U.S.A.">
        <title>Leishmania major Friedlin chromosome 1 has an unusual distribution of protein-coding genes.</title>
        <authorList>
            <person name="Myler P.J."/>
            <person name="Audleman L."/>
            <person name="deVos T."/>
            <person name="Hixson G."/>
            <person name="Kiser P."/>
            <person name="Lemley C."/>
            <person name="Magness C."/>
            <person name="Rickel E."/>
            <person name="Sisk E."/>
            <person name="Sunkin S."/>
            <person name="Swartzell S."/>
            <person name="Westlake T."/>
            <person name="Bastien P."/>
            <person name="Fu G."/>
            <person name="Ivens A."/>
            <person name="Stuart K."/>
        </authorList>
    </citation>
    <scope>NUCLEOTIDE SEQUENCE [LARGE SCALE GENOMIC DNA]</scope>
    <source>
        <strain evidence="3">MHOM/IL/81/Friedlin</strain>
    </source>
</reference>
<feature type="region of interest" description="Disordered" evidence="1">
    <location>
        <begin position="587"/>
        <end position="625"/>
    </location>
</feature>
<evidence type="ECO:0000256" key="1">
    <source>
        <dbReference type="SAM" id="MobiDB-lite"/>
    </source>
</evidence>
<dbReference type="KEGG" id="lma:LMJF_01_0630"/>
<dbReference type="AlphaFoldDB" id="E9AC54"/>
<gene>
    <name evidence="2" type="ORF">LMJF_01_0630</name>
</gene>
<reference evidence="2 3" key="3">
    <citation type="journal article" date="2011" name="Genome Res.">
        <title>Chromosome and gene copy number variation allow major structural change between species and strains of Leishmania.</title>
        <authorList>
            <person name="Rogers M.B."/>
            <person name="Hilley J.D."/>
            <person name="Dickens N.J."/>
            <person name="Wilkes J."/>
            <person name="Bates P.A."/>
            <person name="Depledge D.P."/>
            <person name="Harris D."/>
            <person name="Her Y."/>
            <person name="Herzyk P."/>
            <person name="Imamura H."/>
            <person name="Otto T.D."/>
            <person name="Sanders M."/>
            <person name="Seeger K."/>
            <person name="Dujardin J.C."/>
            <person name="Berriman M."/>
            <person name="Smith D.F."/>
            <person name="Hertz-Fowler C."/>
            <person name="Mottram J.C."/>
        </authorList>
    </citation>
    <scope>NUCLEOTIDE SEQUENCE [LARGE SCALE GENOMIC DNA]</scope>
    <source>
        <strain evidence="3">MHOM/IL/81/Friedlin</strain>
    </source>
</reference>
<feature type="region of interest" description="Disordered" evidence="1">
    <location>
        <begin position="89"/>
        <end position="115"/>
    </location>
</feature>
<dbReference type="GeneID" id="12983073"/>
<reference evidence="2 3" key="2">
    <citation type="journal article" date="2005" name="Science">
        <title>The genome of the kinetoplastid parasite, Leishmania major.</title>
        <authorList>
            <person name="Ivens A.C."/>
            <person name="Peacock C.S."/>
            <person name="Worthey E.A."/>
            <person name="Murphy L."/>
            <person name="Aggarwal G."/>
            <person name="Berriman M."/>
            <person name="Sisk E."/>
            <person name="Rajandream M.A."/>
            <person name="Adlem E."/>
            <person name="Aert R."/>
            <person name="Anupama A."/>
            <person name="Apostolou Z."/>
            <person name="Attipoe P."/>
            <person name="Bason N."/>
            <person name="Bauser C."/>
            <person name="Beck A."/>
            <person name="Beverley S.M."/>
            <person name="Bianchettin G."/>
            <person name="Borzym K."/>
            <person name="Bothe G."/>
            <person name="Bruschi C.V."/>
            <person name="Collins M."/>
            <person name="Cadag E."/>
            <person name="Ciarloni L."/>
            <person name="Clayton C."/>
            <person name="Coulson R.M."/>
            <person name="Cronin A."/>
            <person name="Cruz A.K."/>
            <person name="Davies R.M."/>
            <person name="De Gaudenzi J."/>
            <person name="Dobson D.E."/>
            <person name="Duesterhoeft A."/>
            <person name="Fazelina G."/>
            <person name="Fosker N."/>
            <person name="Frasch A.C."/>
            <person name="Fraser A."/>
            <person name="Fuchs M."/>
            <person name="Gabel C."/>
            <person name="Goble A."/>
            <person name="Goffeau A."/>
            <person name="Harris D."/>
            <person name="Hertz-Fowler C."/>
            <person name="Hilbert H."/>
            <person name="Horn D."/>
            <person name="Huang Y."/>
            <person name="Klages S."/>
            <person name="Knights A."/>
            <person name="Kube M."/>
            <person name="Larke N."/>
            <person name="Litvin L."/>
            <person name="Lord A."/>
            <person name="Louie T."/>
            <person name="Marra M."/>
            <person name="Masuy D."/>
            <person name="Matthews K."/>
            <person name="Michaeli S."/>
            <person name="Mottram J.C."/>
            <person name="Muller-Auer S."/>
            <person name="Munden H."/>
            <person name="Nelson S."/>
            <person name="Norbertczak H."/>
            <person name="Oliver K."/>
            <person name="O'neil S."/>
            <person name="Pentony M."/>
            <person name="Pohl T.M."/>
            <person name="Price C."/>
            <person name="Purnelle B."/>
            <person name="Quail M.A."/>
            <person name="Rabbinowitsch E."/>
            <person name="Reinhardt R."/>
            <person name="Rieger M."/>
            <person name="Rinta J."/>
            <person name="Robben J."/>
            <person name="Robertson L."/>
            <person name="Ruiz J.C."/>
            <person name="Rutter S."/>
            <person name="Saunders D."/>
            <person name="Schafer M."/>
            <person name="Schein J."/>
            <person name="Schwartz D.C."/>
            <person name="Seeger K."/>
            <person name="Seyler A."/>
            <person name="Sharp S."/>
            <person name="Shin H."/>
            <person name="Sivam D."/>
            <person name="Squares R."/>
            <person name="Squares S."/>
            <person name="Tosato V."/>
            <person name="Vogt C."/>
            <person name="Volckaert G."/>
            <person name="Wambutt R."/>
            <person name="Warren T."/>
            <person name="Wedler H."/>
            <person name="Woodward J."/>
            <person name="Zhou S."/>
            <person name="Zimmermann W."/>
            <person name="Smith D.F."/>
            <person name="Blackwell J.M."/>
            <person name="Stuart K.D."/>
            <person name="Barrell B."/>
            <person name="Myler P.J."/>
        </authorList>
    </citation>
    <scope>NUCLEOTIDE SEQUENCE [LARGE SCALE GENOMIC DNA]</scope>
    <source>
        <strain evidence="3">MHOM/IL/81/Friedlin</strain>
    </source>
</reference>
<dbReference type="RefSeq" id="XP_003721585.1">
    <property type="nucleotide sequence ID" value="XM_003721537.1"/>
</dbReference>
<feature type="compositionally biased region" description="Low complexity" evidence="1">
    <location>
        <begin position="599"/>
        <end position="618"/>
    </location>
</feature>
<evidence type="ECO:0000313" key="3">
    <source>
        <dbReference type="Proteomes" id="UP000000542"/>
    </source>
</evidence>
<feature type="compositionally biased region" description="Polar residues" evidence="1">
    <location>
        <begin position="487"/>
        <end position="502"/>
    </location>
</feature>
<accession>E9AC54</accession>
<dbReference type="HOGENOM" id="CLU_437732_0_0_1"/>
<feature type="compositionally biased region" description="Basic and acidic residues" evidence="1">
    <location>
        <begin position="92"/>
        <end position="106"/>
    </location>
</feature>
<feature type="region of interest" description="Disordered" evidence="1">
    <location>
        <begin position="418"/>
        <end position="502"/>
    </location>
</feature>
<proteinExistence type="predicted"/>
<dbReference type="Proteomes" id="UP000000542">
    <property type="component" value="Chromosome 1"/>
</dbReference>
<dbReference type="OMA" id="RWSMSCP"/>
<feature type="region of interest" description="Disordered" evidence="1">
    <location>
        <begin position="212"/>
        <end position="257"/>
    </location>
</feature>
<keyword evidence="3" id="KW-1185">Reference proteome</keyword>
<dbReference type="VEuPathDB" id="TriTrypDB:LMJFC_010011700"/>
<dbReference type="VEuPathDB" id="TriTrypDB:LMJLV39_010011600"/>
<feature type="compositionally biased region" description="Polar residues" evidence="1">
    <location>
        <begin position="454"/>
        <end position="474"/>
    </location>
</feature>
<evidence type="ECO:0000313" key="2">
    <source>
        <dbReference type="EMBL" id="CBZ11868.1"/>
    </source>
</evidence>
<dbReference type="VEuPathDB" id="TriTrypDB:LMJSD75_010011600"/>
<dbReference type="EMBL" id="FR796397">
    <property type="protein sequence ID" value="CBZ11868.1"/>
    <property type="molecule type" value="Genomic_DNA"/>
</dbReference>
<dbReference type="eggNOG" id="ENOG502SM22">
    <property type="taxonomic scope" value="Eukaryota"/>
</dbReference>